<keyword evidence="1" id="KW-1133">Transmembrane helix</keyword>
<evidence type="ECO:0000313" key="3">
    <source>
        <dbReference type="Proteomes" id="UP001220324"/>
    </source>
</evidence>
<accession>A0AAD6GB50</accession>
<dbReference type="Proteomes" id="UP001220324">
    <property type="component" value="Unassembled WGS sequence"/>
</dbReference>
<keyword evidence="1" id="KW-0472">Membrane</keyword>
<proteinExistence type="predicted"/>
<dbReference type="Pfam" id="PF11374">
    <property type="entry name" value="DUF3176"/>
    <property type="match status" value="1"/>
</dbReference>
<keyword evidence="1" id="KW-0812">Transmembrane</keyword>
<reference evidence="2 3" key="1">
    <citation type="journal article" date="2023" name="IMA Fungus">
        <title>Comparative genomic study of the Penicillium genus elucidates a diverse pangenome and 15 lateral gene transfer events.</title>
        <authorList>
            <person name="Petersen C."/>
            <person name="Sorensen T."/>
            <person name="Nielsen M.R."/>
            <person name="Sondergaard T.E."/>
            <person name="Sorensen J.L."/>
            <person name="Fitzpatrick D.A."/>
            <person name="Frisvad J.C."/>
            <person name="Nielsen K.L."/>
        </authorList>
    </citation>
    <scope>NUCLEOTIDE SEQUENCE [LARGE SCALE GENOMIC DNA]</scope>
    <source>
        <strain evidence="2 3">IBT 35679</strain>
    </source>
</reference>
<comment type="caution">
    <text evidence="2">The sequence shown here is derived from an EMBL/GenBank/DDBJ whole genome shotgun (WGS) entry which is preliminary data.</text>
</comment>
<keyword evidence="3" id="KW-1185">Reference proteome</keyword>
<dbReference type="InterPro" id="IPR021514">
    <property type="entry name" value="DUF3176"/>
</dbReference>
<feature type="transmembrane region" description="Helical" evidence="1">
    <location>
        <begin position="495"/>
        <end position="515"/>
    </location>
</feature>
<sequence length="579" mass="63830">MNSLKEEYRLSYVPLQDEPQNATRTKARPLSSAEQVFLQSQAQPFWASSWTLEILSCITSIVFFIAIIVVLWYYDGRPMPDWPYGITLNALVSVLSTVMKASMAFIVAEALAQLKWSWFRGGNKLSDLPLLDAGSRGAMGSLLVLCRTVPRHLITFGCLVLVVSTATDPFVQQVMSVKERPINAPGHSSVQVCNTSTYTDYDEGAGPGMNQVPLATLGAIYSGIFQTSSPNRKSIMMDCPTGNCTFAPYQSLGFCSRCANITDSLALSKSAIIPSEPTYKYKLPNGFMFSTSINGMYLMNSTSSRNLIKLDTKDKASILNFTAISASGYGVPPQVSATECALFFCVDTYHAAVQGGTFSENRTAFSTTANTSSILENFSLTPDTCYTNGTRLEKPYNSTDDCSYNVNWLSRLAMSNSISPLLHGHGSLFISNRPSWSSNVIEALYGVEGNYTDINSVFQSLASTLTINARSKVCEEKVNGIPWTTQSFIRVSWKWMILPGALVVLSMTFMIITIMHTRNQYIWKSSPLALLFSELLVDEPLPLRSDPTLKGMENTSRNMEVWLETTPEGVRLKAVPTSR</sequence>
<organism evidence="2 3">
    <name type="scientific">Penicillium frequentans</name>
    <dbReference type="NCBI Taxonomy" id="3151616"/>
    <lineage>
        <taxon>Eukaryota</taxon>
        <taxon>Fungi</taxon>
        <taxon>Dikarya</taxon>
        <taxon>Ascomycota</taxon>
        <taxon>Pezizomycotina</taxon>
        <taxon>Eurotiomycetes</taxon>
        <taxon>Eurotiomycetidae</taxon>
        <taxon>Eurotiales</taxon>
        <taxon>Aspergillaceae</taxon>
        <taxon>Penicillium</taxon>
    </lineage>
</organism>
<evidence type="ECO:0000313" key="2">
    <source>
        <dbReference type="EMBL" id="KAJ5525772.1"/>
    </source>
</evidence>
<dbReference type="PANTHER" id="PTHR35394:SF5">
    <property type="entry name" value="DUF3176 DOMAIN-CONTAINING PROTEIN"/>
    <property type="match status" value="1"/>
</dbReference>
<dbReference type="PANTHER" id="PTHR35394">
    <property type="entry name" value="DUF3176 DOMAIN-CONTAINING PROTEIN"/>
    <property type="match status" value="1"/>
</dbReference>
<evidence type="ECO:0000256" key="1">
    <source>
        <dbReference type="SAM" id="Phobius"/>
    </source>
</evidence>
<feature type="transmembrane region" description="Helical" evidence="1">
    <location>
        <begin position="50"/>
        <end position="74"/>
    </location>
</feature>
<gene>
    <name evidence="2" type="ORF">N7494_012422</name>
</gene>
<feature type="transmembrane region" description="Helical" evidence="1">
    <location>
        <begin position="86"/>
        <end position="108"/>
    </location>
</feature>
<dbReference type="EMBL" id="JAQIZZ010000008">
    <property type="protein sequence ID" value="KAJ5525772.1"/>
    <property type="molecule type" value="Genomic_DNA"/>
</dbReference>
<protein>
    <submittedName>
        <fullName evidence="2">Uncharacterized protein</fullName>
    </submittedName>
</protein>
<dbReference type="AlphaFoldDB" id="A0AAD6GB50"/>
<name>A0AAD6GB50_9EURO</name>